<dbReference type="AlphaFoldDB" id="A0A9N9H0P2"/>
<protein>
    <submittedName>
        <fullName evidence="1">1124_t:CDS:1</fullName>
    </submittedName>
</protein>
<reference evidence="1" key="1">
    <citation type="submission" date="2021-06" db="EMBL/GenBank/DDBJ databases">
        <authorList>
            <person name="Kallberg Y."/>
            <person name="Tangrot J."/>
            <person name="Rosling A."/>
        </authorList>
    </citation>
    <scope>NUCLEOTIDE SEQUENCE</scope>
    <source>
        <strain evidence="1">AZ414A</strain>
    </source>
</reference>
<comment type="caution">
    <text evidence="1">The sequence shown here is derived from an EMBL/GenBank/DDBJ whole genome shotgun (WGS) entry which is preliminary data.</text>
</comment>
<feature type="non-terminal residue" evidence="1">
    <location>
        <position position="1"/>
    </location>
</feature>
<feature type="non-terminal residue" evidence="1">
    <location>
        <position position="62"/>
    </location>
</feature>
<gene>
    <name evidence="1" type="ORF">DEBURN_LOCUS11375</name>
</gene>
<evidence type="ECO:0000313" key="2">
    <source>
        <dbReference type="Proteomes" id="UP000789706"/>
    </source>
</evidence>
<evidence type="ECO:0000313" key="1">
    <source>
        <dbReference type="EMBL" id="CAG8648102.1"/>
    </source>
</evidence>
<accession>A0A9N9H0P2</accession>
<dbReference type="EMBL" id="CAJVPK010005990">
    <property type="protein sequence ID" value="CAG8648102.1"/>
    <property type="molecule type" value="Genomic_DNA"/>
</dbReference>
<dbReference type="Proteomes" id="UP000789706">
    <property type="component" value="Unassembled WGS sequence"/>
</dbReference>
<proteinExistence type="predicted"/>
<organism evidence="1 2">
    <name type="scientific">Diversispora eburnea</name>
    <dbReference type="NCBI Taxonomy" id="1213867"/>
    <lineage>
        <taxon>Eukaryota</taxon>
        <taxon>Fungi</taxon>
        <taxon>Fungi incertae sedis</taxon>
        <taxon>Mucoromycota</taxon>
        <taxon>Glomeromycotina</taxon>
        <taxon>Glomeromycetes</taxon>
        <taxon>Diversisporales</taxon>
        <taxon>Diversisporaceae</taxon>
        <taxon>Diversispora</taxon>
    </lineage>
</organism>
<name>A0A9N9H0P2_9GLOM</name>
<keyword evidence="2" id="KW-1185">Reference proteome</keyword>
<sequence>ENNYIDYEVDKEYDTEVVHITNEIETIDSVASSNKLEDENYMIPQEIQGKLIACYIMDYKNK</sequence>